<sequence length="222" mass="24594">MLCKEAPITELLRLGRTGKVLEREAVPNTTMSTAHLREHARRLCQEQGISKEMLLDRPKPSIAEEEDEYRWHVLTRLREAGVLDELSEDYAVWRLAHLVGAGSRERVHDELWNNPIGWQPVLKGAFNPASALVESAPELPKRAAMKRQRFDPSDPCASSGERAVLMGTTHGLSANGFAAVARCCSWPDAADRAEALSYVMCRLVAVGAAVQSLRGRKLQSEV</sequence>
<reference evidence="2" key="1">
    <citation type="journal article" date="2015" name="PLoS Genet.">
        <title>Genome Sequence and Transcriptome Analyses of Chrysochromulina tobin: Metabolic Tools for Enhanced Algal Fitness in the Prominent Order Prymnesiales (Haptophyceae).</title>
        <authorList>
            <person name="Hovde B.T."/>
            <person name="Deodato C.R."/>
            <person name="Hunsperger H.M."/>
            <person name="Ryken S.A."/>
            <person name="Yost W."/>
            <person name="Jha R.K."/>
            <person name="Patterson J."/>
            <person name="Monnat R.J. Jr."/>
            <person name="Barlow S.B."/>
            <person name="Starkenburg S.R."/>
            <person name="Cattolico R.A."/>
        </authorList>
    </citation>
    <scope>NUCLEOTIDE SEQUENCE</scope>
    <source>
        <strain evidence="2">CCMP291</strain>
    </source>
</reference>
<dbReference type="AlphaFoldDB" id="A0A0M0JXG4"/>
<evidence type="ECO:0000313" key="1">
    <source>
        <dbReference type="EMBL" id="KOO30977.1"/>
    </source>
</evidence>
<name>A0A0M0JXG4_9EUKA</name>
<accession>A0A0M0JXG4</accession>
<gene>
    <name evidence="1" type="ORF">Ctob_015796</name>
</gene>
<dbReference type="Proteomes" id="UP000037460">
    <property type="component" value="Unassembled WGS sequence"/>
</dbReference>
<comment type="caution">
    <text evidence="1">The sequence shown here is derived from an EMBL/GenBank/DDBJ whole genome shotgun (WGS) entry which is preliminary data.</text>
</comment>
<evidence type="ECO:0000313" key="2">
    <source>
        <dbReference type="Proteomes" id="UP000037460"/>
    </source>
</evidence>
<organism evidence="1 2">
    <name type="scientific">Chrysochromulina tobinii</name>
    <dbReference type="NCBI Taxonomy" id="1460289"/>
    <lineage>
        <taxon>Eukaryota</taxon>
        <taxon>Haptista</taxon>
        <taxon>Haptophyta</taxon>
        <taxon>Prymnesiophyceae</taxon>
        <taxon>Prymnesiales</taxon>
        <taxon>Chrysochromulinaceae</taxon>
        <taxon>Chrysochromulina</taxon>
    </lineage>
</organism>
<proteinExistence type="predicted"/>
<dbReference type="EMBL" id="JWZX01002109">
    <property type="protein sequence ID" value="KOO30977.1"/>
    <property type="molecule type" value="Genomic_DNA"/>
</dbReference>
<protein>
    <submittedName>
        <fullName evidence="1">Uncharacterized protein</fullName>
    </submittedName>
</protein>
<keyword evidence="2" id="KW-1185">Reference proteome</keyword>